<evidence type="ECO:0000256" key="1">
    <source>
        <dbReference type="SAM" id="MobiDB-lite"/>
    </source>
</evidence>
<keyword evidence="3" id="KW-1185">Reference proteome</keyword>
<gene>
    <name evidence="2" type="primary">DNAH7</name>
    <name evidence="2" type="ORF">EVAR_3205_1</name>
</gene>
<dbReference type="AlphaFoldDB" id="A0A4C1SUK8"/>
<proteinExistence type="predicted"/>
<name>A0A4C1SUK8_EUMVA</name>
<dbReference type="OrthoDB" id="10251809at2759"/>
<reference evidence="2 3" key="1">
    <citation type="journal article" date="2019" name="Commun. Biol.">
        <title>The bagworm genome reveals a unique fibroin gene that provides high tensile strength.</title>
        <authorList>
            <person name="Kono N."/>
            <person name="Nakamura H."/>
            <person name="Ohtoshi R."/>
            <person name="Tomita M."/>
            <person name="Numata K."/>
            <person name="Arakawa K."/>
        </authorList>
    </citation>
    <scope>NUCLEOTIDE SEQUENCE [LARGE SCALE GENOMIC DNA]</scope>
</reference>
<feature type="region of interest" description="Disordered" evidence="1">
    <location>
        <begin position="1"/>
        <end position="27"/>
    </location>
</feature>
<comment type="caution">
    <text evidence="2">The sequence shown here is derived from an EMBL/GenBank/DDBJ whole genome shotgun (WGS) entry which is preliminary data.</text>
</comment>
<organism evidence="2 3">
    <name type="scientific">Eumeta variegata</name>
    <name type="common">Bagworm moth</name>
    <name type="synonym">Eumeta japonica</name>
    <dbReference type="NCBI Taxonomy" id="151549"/>
    <lineage>
        <taxon>Eukaryota</taxon>
        <taxon>Metazoa</taxon>
        <taxon>Ecdysozoa</taxon>
        <taxon>Arthropoda</taxon>
        <taxon>Hexapoda</taxon>
        <taxon>Insecta</taxon>
        <taxon>Pterygota</taxon>
        <taxon>Neoptera</taxon>
        <taxon>Endopterygota</taxon>
        <taxon>Lepidoptera</taxon>
        <taxon>Glossata</taxon>
        <taxon>Ditrysia</taxon>
        <taxon>Tineoidea</taxon>
        <taxon>Psychidae</taxon>
        <taxon>Oiketicinae</taxon>
        <taxon>Eumeta</taxon>
    </lineage>
</organism>
<sequence>MNSSKNKLPTRKKSLPPPNSSDFKLPKIAKTEMPKDFKIRTQPLYSLPEEVLKLPDPNKKKKTRVIKEASVKKSNVMHSYTAMRKAREEFRVKLMSLICQENEGGDQDIPSGEEKNMMRYYYYLNYGVDTVHVAPLDNKMILKVHNLIPVKLKKWRDILLTCTDDMREDFMMSMKKAIVDFVLKDPNTEEAVDEEETPLKAELAKKDDAWRYRYIVAKKFLGKNLHSANPCIAQVLQIWCKQFLYV</sequence>
<protein>
    <submittedName>
        <fullName evidence="2">Dynein heavy chain 7, axonemal</fullName>
    </submittedName>
</protein>
<dbReference type="EMBL" id="BGZK01000020">
    <property type="protein sequence ID" value="GBP05923.1"/>
    <property type="molecule type" value="Genomic_DNA"/>
</dbReference>
<evidence type="ECO:0000313" key="2">
    <source>
        <dbReference type="EMBL" id="GBP05923.1"/>
    </source>
</evidence>
<dbReference type="STRING" id="151549.A0A4C1SUK8"/>
<accession>A0A4C1SUK8</accession>
<evidence type="ECO:0000313" key="3">
    <source>
        <dbReference type="Proteomes" id="UP000299102"/>
    </source>
</evidence>
<dbReference type="Proteomes" id="UP000299102">
    <property type="component" value="Unassembled WGS sequence"/>
</dbReference>